<name>A0A1G8Y0M7_9PSED</name>
<dbReference type="EMBL" id="FNFD01000003">
    <property type="protein sequence ID" value="SDJ96321.1"/>
    <property type="molecule type" value="Genomic_DNA"/>
</dbReference>
<organism evidence="2 3">
    <name type="scientific">Pseudomonas indica</name>
    <dbReference type="NCBI Taxonomy" id="137658"/>
    <lineage>
        <taxon>Bacteria</taxon>
        <taxon>Pseudomonadati</taxon>
        <taxon>Pseudomonadota</taxon>
        <taxon>Gammaproteobacteria</taxon>
        <taxon>Pseudomonadales</taxon>
        <taxon>Pseudomonadaceae</taxon>
        <taxon>Pseudomonas</taxon>
    </lineage>
</organism>
<dbReference type="AlphaFoldDB" id="A0A1G8Y0M7"/>
<keyword evidence="1" id="KW-1133">Transmembrane helix</keyword>
<proteinExistence type="predicted"/>
<dbReference type="STRING" id="137658.SAMN05216186_103349"/>
<evidence type="ECO:0000256" key="1">
    <source>
        <dbReference type="SAM" id="Phobius"/>
    </source>
</evidence>
<feature type="transmembrane region" description="Helical" evidence="1">
    <location>
        <begin position="36"/>
        <end position="59"/>
    </location>
</feature>
<keyword evidence="1" id="KW-0472">Membrane</keyword>
<accession>A0A1G8Y0M7</accession>
<evidence type="ECO:0000313" key="3">
    <source>
        <dbReference type="Proteomes" id="UP000198706"/>
    </source>
</evidence>
<reference evidence="2 3" key="1">
    <citation type="submission" date="2016-10" db="EMBL/GenBank/DDBJ databases">
        <authorList>
            <person name="de Groot N.N."/>
        </authorList>
    </citation>
    <scope>NUCLEOTIDE SEQUENCE [LARGE SCALE GENOMIC DNA]</scope>
    <source>
        <strain evidence="2 3">JCM 21544</strain>
    </source>
</reference>
<keyword evidence="3" id="KW-1185">Reference proteome</keyword>
<sequence length="111" mass="12314">MKKVFASIKAMPRRAWAMTGIPRALAALSAGLAKRGWYAAGAVVRHPFLFMGLLLVLWGAHYRWLTATSKLELMAGALASVYVFFFYLAQVRESRALLKAEYPAAGRQLPQ</sequence>
<dbReference type="Proteomes" id="UP000198706">
    <property type="component" value="Unassembled WGS sequence"/>
</dbReference>
<dbReference type="RefSeq" id="WP_084333958.1">
    <property type="nucleotide sequence ID" value="NZ_FNFD01000003.1"/>
</dbReference>
<feature type="transmembrane region" description="Helical" evidence="1">
    <location>
        <begin position="71"/>
        <end position="89"/>
    </location>
</feature>
<protein>
    <submittedName>
        <fullName evidence="2">Uncharacterized protein</fullName>
    </submittedName>
</protein>
<gene>
    <name evidence="2" type="ORF">SAMN05216186_103349</name>
</gene>
<keyword evidence="1" id="KW-0812">Transmembrane</keyword>
<evidence type="ECO:0000313" key="2">
    <source>
        <dbReference type="EMBL" id="SDJ96321.1"/>
    </source>
</evidence>